<keyword evidence="2" id="KW-1133">Transmembrane helix</keyword>
<keyword evidence="2" id="KW-0472">Membrane</keyword>
<reference evidence="3" key="1">
    <citation type="submission" date="2021-01" db="EMBL/GenBank/DDBJ databases">
        <authorList>
            <person name="Corre E."/>
            <person name="Pelletier E."/>
            <person name="Niang G."/>
            <person name="Scheremetjew M."/>
            <person name="Finn R."/>
            <person name="Kale V."/>
            <person name="Holt S."/>
            <person name="Cochrane G."/>
            <person name="Meng A."/>
            <person name="Brown T."/>
            <person name="Cohen L."/>
        </authorList>
    </citation>
    <scope>NUCLEOTIDE SEQUENCE</scope>
    <source>
        <strain evidence="3">ECT3854</strain>
    </source>
</reference>
<protein>
    <submittedName>
        <fullName evidence="3">Uncharacterized protein</fullName>
    </submittedName>
</protein>
<sequence length="144" mass="15603">MASSTTTTTTPKANRPVHRSAASLIDSEVDTTPVTATMPLMRPSLRSTLTASTYSDQYSGDFARVLSPPMLLLLLLLFLRRHQSNICHNNQTSRWVRAQPLCSSLCRGDCGWIEILDTKGSIDASFSHSGSYVAVSSGGIIQVT</sequence>
<accession>A0A7S1D108</accession>
<dbReference type="EMBL" id="HBFW01008996">
    <property type="protein sequence ID" value="CAD8934811.1"/>
    <property type="molecule type" value="Transcribed_RNA"/>
</dbReference>
<evidence type="ECO:0000256" key="2">
    <source>
        <dbReference type="SAM" id="Phobius"/>
    </source>
</evidence>
<keyword evidence="2" id="KW-0812">Transmembrane</keyword>
<dbReference type="AlphaFoldDB" id="A0A7S1D108"/>
<feature type="compositionally biased region" description="Low complexity" evidence="1">
    <location>
        <begin position="1"/>
        <end position="10"/>
    </location>
</feature>
<feature type="region of interest" description="Disordered" evidence="1">
    <location>
        <begin position="1"/>
        <end position="24"/>
    </location>
</feature>
<evidence type="ECO:0000313" key="3">
    <source>
        <dbReference type="EMBL" id="CAD8934811.1"/>
    </source>
</evidence>
<feature type="transmembrane region" description="Helical" evidence="2">
    <location>
        <begin position="62"/>
        <end position="79"/>
    </location>
</feature>
<name>A0A7S1D108_CYCTE</name>
<evidence type="ECO:0000256" key="1">
    <source>
        <dbReference type="SAM" id="MobiDB-lite"/>
    </source>
</evidence>
<organism evidence="3">
    <name type="scientific">Cyclophora tenuis</name>
    <name type="common">Marine diatom</name>
    <dbReference type="NCBI Taxonomy" id="216820"/>
    <lineage>
        <taxon>Eukaryota</taxon>
        <taxon>Sar</taxon>
        <taxon>Stramenopiles</taxon>
        <taxon>Ochrophyta</taxon>
        <taxon>Bacillariophyta</taxon>
        <taxon>Fragilariophyceae</taxon>
        <taxon>Fragilariophycidae</taxon>
        <taxon>Cyclophorales</taxon>
        <taxon>Cyclophoraceae</taxon>
        <taxon>Cyclophora</taxon>
    </lineage>
</organism>
<proteinExistence type="predicted"/>
<gene>
    <name evidence="3" type="ORF">CTEN0397_LOCUS5844</name>
</gene>